<proteinExistence type="predicted"/>
<reference evidence="2" key="1">
    <citation type="submission" date="2021-03" db="EMBL/GenBank/DDBJ databases">
        <authorList>
            <person name="Bekaert M."/>
        </authorList>
    </citation>
    <scope>NUCLEOTIDE SEQUENCE</scope>
</reference>
<feature type="compositionally biased region" description="Basic and acidic residues" evidence="1">
    <location>
        <begin position="532"/>
        <end position="541"/>
    </location>
</feature>
<dbReference type="OrthoDB" id="6102378at2759"/>
<comment type="caution">
    <text evidence="2">The sequence shown here is derived from an EMBL/GenBank/DDBJ whole genome shotgun (WGS) entry which is preliminary data.</text>
</comment>
<organism evidence="2 3">
    <name type="scientific">Mytilus edulis</name>
    <name type="common">Blue mussel</name>
    <dbReference type="NCBI Taxonomy" id="6550"/>
    <lineage>
        <taxon>Eukaryota</taxon>
        <taxon>Metazoa</taxon>
        <taxon>Spiralia</taxon>
        <taxon>Lophotrochozoa</taxon>
        <taxon>Mollusca</taxon>
        <taxon>Bivalvia</taxon>
        <taxon>Autobranchia</taxon>
        <taxon>Pteriomorphia</taxon>
        <taxon>Mytilida</taxon>
        <taxon>Mytiloidea</taxon>
        <taxon>Mytilidae</taxon>
        <taxon>Mytilinae</taxon>
        <taxon>Mytilus</taxon>
    </lineage>
</organism>
<dbReference type="SUPFAM" id="SSF143575">
    <property type="entry name" value="GAS2 domain-like"/>
    <property type="match status" value="1"/>
</dbReference>
<feature type="compositionally biased region" description="Basic residues" evidence="1">
    <location>
        <begin position="1"/>
        <end position="18"/>
    </location>
</feature>
<feature type="region of interest" description="Disordered" evidence="1">
    <location>
        <begin position="1"/>
        <end position="30"/>
    </location>
</feature>
<dbReference type="InterPro" id="IPR036534">
    <property type="entry name" value="GAR_dom_sf"/>
</dbReference>
<sequence length="834" mass="97840">MAERSRSKHKVRSPRMKASHVQYAPEGRRGNVYIDEEGRRIYRTSGKSGNSKRYVVMDDGELKRGERPEKIVYQQEETEYETMSEADSEYMVPVRPKGPNTSTRRVVEERPRVLTRRAIAEEERPVLRTREGDTIRSTRISRSRPASDYVVRRNNTLDNREELFVRSGRPASEVLVRPSRERVVTRRVVDDSNLRERYVVRSRPSSEKRIIDNREVELVRRPRSEERVTYVKRPVSEETNVKYVTRNSYRDRQPVGYVTKEQSANERALQRQEYIEYPQEYIVQRPPTRDVGCQMTTNYVIQPQPKQKKLLRNVQTQTFKKPKQRKIKTATHYYQRETVEVVQEPDPPTPREPTPRTPSPPPPPPPRMLTPEPPRQPKPPKKKKQKKEKENLEMQLVVKQPNLPEPVYDRVEDLEVVADSSKIYYEAPKKKEHLIKNPEPDPPTYAYYEPSEYTASKKIVPTEKNVTAESISSSRSSSDNERVNTADNFYTVPLKGSTTFYGPFFKKENTYPPKRRSSKNRKKRKQTPTTYERPRYVETAKRERKKHRHVSKSTRKNSEDSVPPLQVETYLKKVPVLIHDYGNIPRSSLKQSGTHSMKKTRGHVQIDEYGAKLSHGPSFYMNDSKNGKLKSSGDYSNHSTLLYVNPETEKVEPLKYTGEIEAQLEAQLKDKRKWNEQEEEPRYVVIPGFDDHSKSRIKEVIDNTKRQFDDDPLVIVEDSKFPNRRKLSLKSQSDMDDTYLTPLSRGQQTDKWVKKTTEEKPKKQKLKGKAHMVRVGGGWMKVEHHRHHHTPLKIYEIPRDANDDKFLYIKSRFNTNKKEVPIAYKKYREEIVRG</sequence>
<accession>A0A8S3PN79</accession>
<keyword evidence="3" id="KW-1185">Reference proteome</keyword>
<evidence type="ECO:0000313" key="2">
    <source>
        <dbReference type="EMBL" id="CAG2184612.1"/>
    </source>
</evidence>
<feature type="compositionally biased region" description="Basic residues" evidence="1">
    <location>
        <begin position="513"/>
        <end position="526"/>
    </location>
</feature>
<name>A0A8S3PN79_MYTED</name>
<feature type="region of interest" description="Disordered" evidence="1">
    <location>
        <begin position="464"/>
        <end position="484"/>
    </location>
</feature>
<feature type="compositionally biased region" description="Basic and acidic residues" evidence="1">
    <location>
        <begin position="751"/>
        <end position="761"/>
    </location>
</feature>
<feature type="region of interest" description="Disordered" evidence="1">
    <location>
        <begin position="335"/>
        <end position="401"/>
    </location>
</feature>
<feature type="region of interest" description="Disordered" evidence="1">
    <location>
        <begin position="737"/>
        <end position="761"/>
    </location>
</feature>
<gene>
    <name evidence="2" type="ORF">MEDL_243</name>
</gene>
<feature type="compositionally biased region" description="Pro residues" evidence="1">
    <location>
        <begin position="345"/>
        <end position="377"/>
    </location>
</feature>
<feature type="region of interest" description="Disordered" evidence="1">
    <location>
        <begin position="80"/>
        <end position="108"/>
    </location>
</feature>
<feature type="region of interest" description="Disordered" evidence="1">
    <location>
        <begin position="505"/>
        <end position="562"/>
    </location>
</feature>
<dbReference type="AlphaFoldDB" id="A0A8S3PN79"/>
<protein>
    <submittedName>
        <fullName evidence="2">Uncharacterized protein</fullName>
    </submittedName>
</protein>
<evidence type="ECO:0000256" key="1">
    <source>
        <dbReference type="SAM" id="MobiDB-lite"/>
    </source>
</evidence>
<feature type="compositionally biased region" description="Basic residues" evidence="1">
    <location>
        <begin position="542"/>
        <end position="555"/>
    </location>
</feature>
<dbReference type="GO" id="GO:0008017">
    <property type="term" value="F:microtubule binding"/>
    <property type="evidence" value="ECO:0007669"/>
    <property type="project" value="InterPro"/>
</dbReference>
<dbReference type="EMBL" id="CAJPWZ010000009">
    <property type="protein sequence ID" value="CAG2184612.1"/>
    <property type="molecule type" value="Genomic_DNA"/>
</dbReference>
<evidence type="ECO:0000313" key="3">
    <source>
        <dbReference type="Proteomes" id="UP000683360"/>
    </source>
</evidence>
<dbReference type="Proteomes" id="UP000683360">
    <property type="component" value="Unassembled WGS sequence"/>
</dbReference>